<keyword evidence="2" id="KW-1185">Reference proteome</keyword>
<dbReference type="VEuPathDB" id="FungiDB:PSHT_06720"/>
<reference evidence="2" key="3">
    <citation type="journal article" date="2018" name="Mol. Plant Microbe Interact.">
        <title>Genome sequence resources for the wheat stripe rust pathogen (Puccinia striiformis f. sp. tritici) and the barley stripe rust pathogen (Puccinia striiformis f. sp. hordei).</title>
        <authorList>
            <person name="Xia C."/>
            <person name="Wang M."/>
            <person name="Yin C."/>
            <person name="Cornejo O.E."/>
            <person name="Hulbert S.H."/>
            <person name="Chen X."/>
        </authorList>
    </citation>
    <scope>NUCLEOTIDE SEQUENCE [LARGE SCALE GENOMIC DNA]</scope>
    <source>
        <strain evidence="2">93TX-2</strain>
    </source>
</reference>
<accession>A0A2S4W3Q5</accession>
<name>A0A2S4W3Q5_9BASI</name>
<reference evidence="2" key="2">
    <citation type="journal article" date="2018" name="BMC Genomics">
        <title>Genomic insights into host adaptation between the wheat stripe rust pathogen (Puccinia striiformis f. sp. tritici) and the barley stripe rust pathogen (Puccinia striiformis f. sp. hordei).</title>
        <authorList>
            <person name="Xia C."/>
            <person name="Wang M."/>
            <person name="Yin C."/>
            <person name="Cornejo O.E."/>
            <person name="Hulbert S.H."/>
            <person name="Chen X."/>
        </authorList>
    </citation>
    <scope>NUCLEOTIDE SEQUENCE [LARGE SCALE GENOMIC DNA]</scope>
    <source>
        <strain evidence="2">93TX-2</strain>
    </source>
</reference>
<dbReference type="VEuPathDB" id="FungiDB:PSTT_04580"/>
<protein>
    <submittedName>
        <fullName evidence="1">Uncharacterized protein</fullName>
    </submittedName>
</protein>
<dbReference type="EMBL" id="PKSM01000080">
    <property type="protein sequence ID" value="POW16388.1"/>
    <property type="molecule type" value="Genomic_DNA"/>
</dbReference>
<dbReference type="AlphaFoldDB" id="A0A2S4W3Q5"/>
<dbReference type="Proteomes" id="UP000238274">
    <property type="component" value="Unassembled WGS sequence"/>
</dbReference>
<sequence length="148" mass="16399">MRAFAVQRIASRGFVCSLGSGMRGPGLFGRNTGRCGLARIEIGSCHVIQDYKECERTTLRYAQVVLRYKTQLVHQPRVSRRNITSNPPQHIHPHSKRRFDSCLTHATMNPSGGSTAWHCCGSIGSDVLPALLLRKQQCHGDEEAADNV</sequence>
<organism evidence="1 2">
    <name type="scientific">Puccinia striiformis</name>
    <dbReference type="NCBI Taxonomy" id="27350"/>
    <lineage>
        <taxon>Eukaryota</taxon>
        <taxon>Fungi</taxon>
        <taxon>Dikarya</taxon>
        <taxon>Basidiomycota</taxon>
        <taxon>Pucciniomycotina</taxon>
        <taxon>Pucciniomycetes</taxon>
        <taxon>Pucciniales</taxon>
        <taxon>Pucciniaceae</taxon>
        <taxon>Puccinia</taxon>
    </lineage>
</organism>
<evidence type="ECO:0000313" key="2">
    <source>
        <dbReference type="Proteomes" id="UP000238274"/>
    </source>
</evidence>
<evidence type="ECO:0000313" key="1">
    <source>
        <dbReference type="EMBL" id="POW16388.1"/>
    </source>
</evidence>
<reference evidence="1 2" key="1">
    <citation type="submission" date="2017-12" db="EMBL/GenBank/DDBJ databases">
        <title>Gene loss provides genomic basis for host adaptation in cereal stripe rust fungi.</title>
        <authorList>
            <person name="Xia C."/>
        </authorList>
    </citation>
    <scope>NUCLEOTIDE SEQUENCE [LARGE SCALE GENOMIC DNA]</scope>
    <source>
        <strain evidence="1 2">93TX-2</strain>
    </source>
</reference>
<proteinExistence type="predicted"/>
<gene>
    <name evidence="1" type="ORF">PSHT_06720</name>
</gene>
<comment type="caution">
    <text evidence="1">The sequence shown here is derived from an EMBL/GenBank/DDBJ whole genome shotgun (WGS) entry which is preliminary data.</text>
</comment>